<evidence type="ECO:0000313" key="5">
    <source>
        <dbReference type="Proteomes" id="UP001564408"/>
    </source>
</evidence>
<dbReference type="SUPFAM" id="SSF53146">
    <property type="entry name" value="Nitrogenase accessory factor-like"/>
    <property type="match status" value="1"/>
</dbReference>
<gene>
    <name evidence="4" type="ORF">ABC977_13115</name>
</gene>
<evidence type="ECO:0000313" key="4">
    <source>
        <dbReference type="EMBL" id="MEY6433342.1"/>
    </source>
</evidence>
<dbReference type="EMBL" id="JBDKXB010000019">
    <property type="protein sequence ID" value="MEY6433342.1"/>
    <property type="molecule type" value="Genomic_DNA"/>
</dbReference>
<dbReference type="PANTHER" id="PTHR33937">
    <property type="entry name" value="IRON-MOLYBDENUM PROTEIN-RELATED-RELATED"/>
    <property type="match status" value="1"/>
</dbReference>
<dbReference type="InterPro" id="IPR036105">
    <property type="entry name" value="DiNase_FeMo-co_biosyn_sf"/>
</dbReference>
<dbReference type="InterPro" id="IPR003731">
    <property type="entry name" value="Di-Nase_FeMo-co_biosynth"/>
</dbReference>
<keyword evidence="5" id="KW-1185">Reference proteome</keyword>
<dbReference type="Gene3D" id="3.30.420.130">
    <property type="entry name" value="Dinitrogenase iron-molybdenum cofactor biosynthesis domain"/>
    <property type="match status" value="1"/>
</dbReference>
<comment type="caution">
    <text evidence="4">The sequence shown here is derived from an EMBL/GenBank/DDBJ whole genome shotgun (WGS) entry which is preliminary data.</text>
</comment>
<proteinExistence type="inferred from homology"/>
<feature type="domain" description="Dinitrogenase iron-molybdenum cofactor biosynthesis" evidence="3">
    <location>
        <begin position="34"/>
        <end position="124"/>
    </location>
</feature>
<dbReference type="PANTHER" id="PTHR33937:SF1">
    <property type="entry name" value="IRON-MOLIBDENUM COFACTOR PROCESSING PROTEIN"/>
    <property type="match status" value="1"/>
</dbReference>
<sequence length="161" mass="17214">MALERRLKVLSGGAVLEAPLPGMKVAFASSDMRLVDQHFGAATAFAIYALDADRCGLVEVAQFEAPAMDGNEDKLAARIAALEGCAIVYCQAVGASAIGQLLARGIQPIKVGAAASVSGLLDELRLELRRGPESWLARALARHRPKTERRFDAMEADGWHE</sequence>
<evidence type="ECO:0000256" key="2">
    <source>
        <dbReference type="ARBA" id="ARBA00023231"/>
    </source>
</evidence>
<keyword evidence="2" id="KW-0535">Nitrogen fixation</keyword>
<reference evidence="4 5" key="1">
    <citation type="submission" date="2024-05" db="EMBL/GenBank/DDBJ databases">
        <title>Genome Sequence and Characterization of the New Strain Purple Sulfur Bacterium of Genus Thioalkalicoccus.</title>
        <authorList>
            <person name="Bryantseva I.A."/>
            <person name="Kyndt J.A."/>
            <person name="Imhoff J.F."/>
        </authorList>
    </citation>
    <scope>NUCLEOTIDE SEQUENCE [LARGE SCALE GENOMIC DNA]</scope>
    <source>
        <strain evidence="4 5">Um2</strain>
    </source>
</reference>
<accession>A0ABV4BGD7</accession>
<dbReference type="RefSeq" id="WP_369667726.1">
    <property type="nucleotide sequence ID" value="NZ_JBDKXB010000019.1"/>
</dbReference>
<organism evidence="4 5">
    <name type="scientific">Thioalkalicoccus limnaeus</name>
    <dbReference type="NCBI Taxonomy" id="120681"/>
    <lineage>
        <taxon>Bacteria</taxon>
        <taxon>Pseudomonadati</taxon>
        <taxon>Pseudomonadota</taxon>
        <taxon>Gammaproteobacteria</taxon>
        <taxon>Chromatiales</taxon>
        <taxon>Chromatiaceae</taxon>
        <taxon>Thioalkalicoccus</taxon>
    </lineage>
</organism>
<name>A0ABV4BGD7_9GAMM</name>
<dbReference type="InterPro" id="IPR034169">
    <property type="entry name" value="NifX-like"/>
</dbReference>
<dbReference type="Proteomes" id="UP001564408">
    <property type="component" value="Unassembled WGS sequence"/>
</dbReference>
<evidence type="ECO:0000259" key="3">
    <source>
        <dbReference type="Pfam" id="PF02579"/>
    </source>
</evidence>
<evidence type="ECO:0000256" key="1">
    <source>
        <dbReference type="ARBA" id="ARBA00010285"/>
    </source>
</evidence>
<dbReference type="InterPro" id="IPR051840">
    <property type="entry name" value="NifX/NifY_domain"/>
</dbReference>
<comment type="similarity">
    <text evidence="1">Belongs to the NifX/NifY family.</text>
</comment>
<dbReference type="CDD" id="cd00853">
    <property type="entry name" value="NifX"/>
    <property type="match status" value="1"/>
</dbReference>
<protein>
    <submittedName>
        <fullName evidence="4">NifB/NifX family molybdenum-iron cluster-binding protein</fullName>
    </submittedName>
</protein>
<dbReference type="Pfam" id="PF02579">
    <property type="entry name" value="Nitro_FeMo-Co"/>
    <property type="match status" value="1"/>
</dbReference>